<sequence>MYPPRGMTGRSGGVLGVLFLVVLVSKGQGLLISPQPLSWTEAQAFCRSNQSTLIPGTKAGFPYPHWTGLYHRLSDWIHVLGCYDNQTVEDLRSSVTFSLDRGSVGLCQERCGSRGVFALRNSSCLCLGSTPQSGSLSSSRCQWSCSTDDEGHTNDCGGSDTYNVYLVTPMKDLPAERTYTENCMVLGCYESWSQIHASNCSDDLGRICTNHASSSFVGMEDFNSWNETYSDCKKEGGYIFGNFSVHDAPRTLCQRLSDVRSNTTENWLGAARQVFLTRDRGYADAVVIDCQACWEESSCSFVKNCNDADQRAVAVCGDDSDLLPTTTTSTTELPTTTTTEKPTTTTTEMPTTTTEMVTTTTTEMSTTTTTTEIPTTTTTEMPTTTTEIVTTATTEMSTTTTTEMPTTTTEMVTTTTTEMPTTTTTEMHTTTTEIPTTTTQMPTTTTEMATTTTPEMPETTTTEMPTTITTEMPTTTAEMSTTTTTEISTSTTAEMPTTTAELPTTTTTEMLTTTTEIVTTSTTEMPTTNTTEIPTTTTTEMPTTTTEMATTITPEMPETTTTEMPPTITTTPEISTTTIGDMSTTSTATEIQTTTEVPATTTTATEIFTTEMPTTTITGMPFTTTTSTTTTTQPPATTTAIPVPTKSTTTSPLSNGTDSPEVQSGLDPKTERAVAVTASVTVVGLVLIVLGLIWKGRRKIHYRRKQDPFGITYRHFDSGISNSLYDSIVLPGEVEKEHSANAVEMEILPHHAYENAGYHETSNGAPPPSSQSVPQQTVTKPPNGPKAEAPPYRTAEAPPYRTVISVTKDPSPQQHPRKSASATNLGFQKEGNAKTVINVTKPETD</sequence>
<feature type="region of interest" description="Disordered" evidence="1">
    <location>
        <begin position="616"/>
        <end position="668"/>
    </location>
</feature>
<keyword evidence="2" id="KW-0472">Membrane</keyword>
<feature type="region of interest" description="Disordered" evidence="1">
    <location>
        <begin position="393"/>
        <end position="439"/>
    </location>
</feature>
<name>A0A8B8CSU4_CRAVI</name>
<feature type="region of interest" description="Disordered" evidence="1">
    <location>
        <begin position="519"/>
        <end position="542"/>
    </location>
</feature>
<dbReference type="GeneID" id="111120816"/>
<feature type="transmembrane region" description="Helical" evidence="2">
    <location>
        <begin position="673"/>
        <end position="694"/>
    </location>
</feature>
<dbReference type="InterPro" id="IPR002889">
    <property type="entry name" value="WSC_carb-bd"/>
</dbReference>
<evidence type="ECO:0000256" key="1">
    <source>
        <dbReference type="SAM" id="MobiDB-lite"/>
    </source>
</evidence>
<evidence type="ECO:0000313" key="6">
    <source>
        <dbReference type="RefSeq" id="XP_022317505.1"/>
    </source>
</evidence>
<protein>
    <submittedName>
        <fullName evidence="6">Mucin-5AC-like isoform X1</fullName>
    </submittedName>
    <submittedName>
        <fullName evidence="7">Mucin-5AC-like isoform X2</fullName>
    </submittedName>
</protein>
<dbReference type="RefSeq" id="XP_022317505.1">
    <property type="nucleotide sequence ID" value="XM_022461797.1"/>
</dbReference>
<proteinExistence type="predicted"/>
<gene>
    <name evidence="6 7" type="primary">LOC111120816</name>
</gene>
<evidence type="ECO:0000256" key="2">
    <source>
        <dbReference type="SAM" id="Phobius"/>
    </source>
</evidence>
<evidence type="ECO:0000313" key="5">
    <source>
        <dbReference type="Proteomes" id="UP000694844"/>
    </source>
</evidence>
<feature type="region of interest" description="Disordered" evidence="1">
    <location>
        <begin position="557"/>
        <end position="580"/>
    </location>
</feature>
<feature type="compositionally biased region" description="Low complexity" evidence="1">
    <location>
        <begin position="324"/>
        <end position="381"/>
    </location>
</feature>
<feature type="chain" id="PRO_5044666203" evidence="3">
    <location>
        <begin position="30"/>
        <end position="845"/>
    </location>
</feature>
<dbReference type="SMART" id="SM00321">
    <property type="entry name" value="WSC"/>
    <property type="match status" value="1"/>
</dbReference>
<dbReference type="OrthoDB" id="6160429at2759"/>
<dbReference type="PROSITE" id="PS51212">
    <property type="entry name" value="WSC"/>
    <property type="match status" value="1"/>
</dbReference>
<feature type="compositionally biased region" description="Low complexity" evidence="1">
    <location>
        <begin position="770"/>
        <end position="779"/>
    </location>
</feature>
<feature type="compositionally biased region" description="Polar residues" evidence="1">
    <location>
        <begin position="804"/>
        <end position="826"/>
    </location>
</feature>
<keyword evidence="2" id="KW-0812">Transmembrane</keyword>
<keyword evidence="5" id="KW-1185">Reference proteome</keyword>
<keyword evidence="3" id="KW-0732">Signal</keyword>
<reference evidence="6 7" key="1">
    <citation type="submission" date="2025-04" db="UniProtKB">
        <authorList>
            <consortium name="RefSeq"/>
        </authorList>
    </citation>
    <scope>IDENTIFICATION</scope>
    <source>
        <tissue evidence="6 7">Whole sample</tissue>
    </source>
</reference>
<feature type="region of interest" description="Disordered" evidence="1">
    <location>
        <begin position="757"/>
        <end position="845"/>
    </location>
</feature>
<dbReference type="KEGG" id="cvn:111120816"/>
<feature type="domain" description="WSC" evidence="4">
    <location>
        <begin position="76"/>
        <end position="168"/>
    </location>
</feature>
<dbReference type="AlphaFoldDB" id="A0A8B8CSU4"/>
<evidence type="ECO:0000256" key="3">
    <source>
        <dbReference type="SAM" id="SignalP"/>
    </source>
</evidence>
<feature type="signal peptide" evidence="3">
    <location>
        <begin position="1"/>
        <end position="29"/>
    </location>
</feature>
<keyword evidence="2" id="KW-1133">Transmembrane helix</keyword>
<organism evidence="5 7">
    <name type="scientific">Crassostrea virginica</name>
    <name type="common">Eastern oyster</name>
    <dbReference type="NCBI Taxonomy" id="6565"/>
    <lineage>
        <taxon>Eukaryota</taxon>
        <taxon>Metazoa</taxon>
        <taxon>Spiralia</taxon>
        <taxon>Lophotrochozoa</taxon>
        <taxon>Mollusca</taxon>
        <taxon>Bivalvia</taxon>
        <taxon>Autobranchia</taxon>
        <taxon>Pteriomorphia</taxon>
        <taxon>Ostreida</taxon>
        <taxon>Ostreoidea</taxon>
        <taxon>Ostreidae</taxon>
        <taxon>Crassostrea</taxon>
    </lineage>
</organism>
<evidence type="ECO:0000313" key="7">
    <source>
        <dbReference type="RefSeq" id="XP_022317506.1"/>
    </source>
</evidence>
<feature type="compositionally biased region" description="Polar residues" evidence="1">
    <location>
        <begin position="646"/>
        <end position="662"/>
    </location>
</feature>
<feature type="compositionally biased region" description="Low complexity" evidence="1">
    <location>
        <begin position="616"/>
        <end position="645"/>
    </location>
</feature>
<feature type="region of interest" description="Disordered" evidence="1">
    <location>
        <begin position="323"/>
        <end position="381"/>
    </location>
</feature>
<dbReference type="Proteomes" id="UP000694844">
    <property type="component" value="Chromosome 2"/>
</dbReference>
<dbReference type="RefSeq" id="XP_022317506.1">
    <property type="nucleotide sequence ID" value="XM_022461798.1"/>
</dbReference>
<evidence type="ECO:0000259" key="4">
    <source>
        <dbReference type="PROSITE" id="PS51212"/>
    </source>
</evidence>
<accession>A0A8B8CSU4</accession>